<organism evidence="1 2">
    <name type="scientific">Entomophthora muscae</name>
    <dbReference type="NCBI Taxonomy" id="34485"/>
    <lineage>
        <taxon>Eukaryota</taxon>
        <taxon>Fungi</taxon>
        <taxon>Fungi incertae sedis</taxon>
        <taxon>Zoopagomycota</taxon>
        <taxon>Entomophthoromycotina</taxon>
        <taxon>Entomophthoromycetes</taxon>
        <taxon>Entomophthorales</taxon>
        <taxon>Entomophthoraceae</taxon>
        <taxon>Entomophthora</taxon>
    </lineage>
</organism>
<sequence length="370" mass="41645">MEDHVKSWSIDQVGTWLSSKGFDSFRRTFKEQEIYGDVLIALDHEHLIELQMNSVGKRVLLLKAIYELKVRYNIPIYPDDYQPPPAQETTSIQDELFGAYSIQDPKIIAAFKERDAVIRHLVQEVSRLSSEIGKLRDEIRWVSQPKNDKAAILSNQSTKNFKNRPSPILTNSPKSAVANPSALSTRPPLSPSVSQEKSTHSSPRSPNPLDQPMSSSTVYSLENAAFSSSEYNSSSDMVKVKDLKGQQENEAYKSFRISPEDPCSKVILAALKKYKISDHWQNYSLYITQASGEELKLGMDDLPLLIYQKLKEANTSPMFTIKHNIKGKIFPFSSNNRAESKGYISNHDNHLSSKGVMTPTSNQFSPKVSA</sequence>
<keyword evidence="2" id="KW-1185">Reference proteome</keyword>
<comment type="caution">
    <text evidence="1">The sequence shown here is derived from an EMBL/GenBank/DDBJ whole genome shotgun (WGS) entry which is preliminary data.</text>
</comment>
<accession>A0ACC2RKY4</accession>
<dbReference type="EMBL" id="QTSX02007144">
    <property type="protein sequence ID" value="KAJ9050682.1"/>
    <property type="molecule type" value="Genomic_DNA"/>
</dbReference>
<dbReference type="Proteomes" id="UP001165960">
    <property type="component" value="Unassembled WGS sequence"/>
</dbReference>
<evidence type="ECO:0000313" key="2">
    <source>
        <dbReference type="Proteomes" id="UP001165960"/>
    </source>
</evidence>
<gene>
    <name evidence="1" type="ORF">DSO57_1012439</name>
</gene>
<reference evidence="1" key="1">
    <citation type="submission" date="2022-04" db="EMBL/GenBank/DDBJ databases">
        <title>Genome of the entomopathogenic fungus Entomophthora muscae.</title>
        <authorList>
            <person name="Elya C."/>
            <person name="Lovett B.R."/>
            <person name="Lee E."/>
            <person name="Macias A.M."/>
            <person name="Hajek A.E."/>
            <person name="De Bivort B.L."/>
            <person name="Kasson M.T."/>
            <person name="De Fine Licht H.H."/>
            <person name="Stajich J.E."/>
        </authorList>
    </citation>
    <scope>NUCLEOTIDE SEQUENCE</scope>
    <source>
        <strain evidence="1">Berkeley</strain>
    </source>
</reference>
<name>A0ACC2RKY4_9FUNG</name>
<proteinExistence type="predicted"/>
<protein>
    <submittedName>
        <fullName evidence="1">Uncharacterized protein</fullName>
    </submittedName>
</protein>
<evidence type="ECO:0000313" key="1">
    <source>
        <dbReference type="EMBL" id="KAJ9050682.1"/>
    </source>
</evidence>